<name>A0ABN6NMH9_9ENTE</name>
<dbReference type="EMBL" id="AP025635">
    <property type="protein sequence ID" value="BDG66840.1"/>
    <property type="molecule type" value="Genomic_DNA"/>
</dbReference>
<keyword evidence="2" id="KW-1185">Reference proteome</keyword>
<proteinExistence type="predicted"/>
<organism evidence="1 2">
    <name type="scientific">Enterococcus innesii</name>
    <dbReference type="NCBI Taxonomy" id="2839759"/>
    <lineage>
        <taxon>Bacteria</taxon>
        <taxon>Bacillati</taxon>
        <taxon>Bacillota</taxon>
        <taxon>Bacilli</taxon>
        <taxon>Lactobacillales</taxon>
        <taxon>Enterococcaceae</taxon>
        <taxon>Enterococcus</taxon>
    </lineage>
</organism>
<accession>A0ABN6NMH9</accession>
<sequence length="74" mass="8947">MRGLITHDWNFLPQKAQSRFVLLFNKMSDDRFEASDFFYENTQITKGKFVKSDLTEKSARWYDHQTLTSYNFVR</sequence>
<gene>
    <name evidence="1" type="ORF">ENLAB_04040</name>
</gene>
<protein>
    <submittedName>
        <fullName evidence="1">Uncharacterized protein</fullName>
    </submittedName>
</protein>
<evidence type="ECO:0000313" key="2">
    <source>
        <dbReference type="Proteomes" id="UP000831692"/>
    </source>
</evidence>
<dbReference type="Proteomes" id="UP000831692">
    <property type="component" value="Chromosome"/>
</dbReference>
<reference evidence="1 2" key="1">
    <citation type="submission" date="2022-03" db="EMBL/GenBank/DDBJ databases">
        <title>Complete genome sequence of Enterococcus innesii DB-1.</title>
        <authorList>
            <person name="Fukuda D."/>
            <person name="Nolasco-Hipolito C."/>
        </authorList>
    </citation>
    <scope>NUCLEOTIDE SEQUENCE [LARGE SCALE GENOMIC DNA]</scope>
    <source>
        <strain evidence="1 2">DB-1</strain>
    </source>
</reference>
<evidence type="ECO:0000313" key="1">
    <source>
        <dbReference type="EMBL" id="BDG66840.1"/>
    </source>
</evidence>